<evidence type="ECO:0000313" key="1">
    <source>
        <dbReference type="EMBL" id="RKQ84178.1"/>
    </source>
</evidence>
<dbReference type="Proteomes" id="UP000267019">
    <property type="component" value="Unassembled WGS sequence"/>
</dbReference>
<organism evidence="1 2">
    <name type="scientific">Brockia lithotrophica</name>
    <dbReference type="NCBI Taxonomy" id="933949"/>
    <lineage>
        <taxon>Bacteria</taxon>
        <taxon>Bacillati</taxon>
        <taxon>Bacillota</taxon>
        <taxon>Bacilli</taxon>
        <taxon>Bacillales</taxon>
        <taxon>Bacillales Family X. Incertae Sedis</taxon>
        <taxon>Brockia</taxon>
    </lineage>
</organism>
<dbReference type="AlphaFoldDB" id="A0A660KWS6"/>
<dbReference type="GO" id="GO:0043937">
    <property type="term" value="P:regulation of sporulation"/>
    <property type="evidence" value="ECO:0007669"/>
    <property type="project" value="InterPro"/>
</dbReference>
<dbReference type="Pfam" id="PF09388">
    <property type="entry name" value="SpoOE-like"/>
    <property type="match status" value="1"/>
</dbReference>
<accession>A0A660KWS6</accession>
<protein>
    <submittedName>
        <fullName evidence="1">Spo0E like sporulation regulatory protein</fullName>
    </submittedName>
</protein>
<dbReference type="SUPFAM" id="SSF140500">
    <property type="entry name" value="BAS1536-like"/>
    <property type="match status" value="1"/>
</dbReference>
<name>A0A660KWS6_9BACL</name>
<dbReference type="EMBL" id="RBIJ01000004">
    <property type="protein sequence ID" value="RKQ84178.1"/>
    <property type="molecule type" value="Genomic_DNA"/>
</dbReference>
<reference evidence="1 2" key="1">
    <citation type="submission" date="2018-10" db="EMBL/GenBank/DDBJ databases">
        <title>Genomic Encyclopedia of Type Strains, Phase IV (KMG-IV): sequencing the most valuable type-strain genomes for metagenomic binning, comparative biology and taxonomic classification.</title>
        <authorList>
            <person name="Goeker M."/>
        </authorList>
    </citation>
    <scope>NUCLEOTIDE SEQUENCE [LARGE SCALE GENOMIC DNA]</scope>
    <source>
        <strain evidence="1 2">DSM 22653</strain>
    </source>
</reference>
<evidence type="ECO:0000313" key="2">
    <source>
        <dbReference type="Proteomes" id="UP000267019"/>
    </source>
</evidence>
<proteinExistence type="predicted"/>
<dbReference type="InterPro" id="IPR037208">
    <property type="entry name" value="Spo0E-like_sf"/>
</dbReference>
<comment type="caution">
    <text evidence="1">The sequence shown here is derived from an EMBL/GenBank/DDBJ whole genome shotgun (WGS) entry which is preliminary data.</text>
</comment>
<keyword evidence="2" id="KW-1185">Reference proteome</keyword>
<sequence length="107" mass="12285">MEVFARDMGEDSLRNDSFRLTFMTTANLSGVPVRKGSRVSEEGVAYGERKGDSDGEGFEEDEELERLILEIVRLRFELLKLAESTRSLTDPEIVRLSRLLDEKFNRL</sequence>
<dbReference type="RefSeq" id="WP_147402011.1">
    <property type="nucleotide sequence ID" value="NZ_RBIJ01000004.1"/>
</dbReference>
<dbReference type="InterPro" id="IPR018540">
    <property type="entry name" value="Spo0E-like"/>
</dbReference>
<gene>
    <name evidence="1" type="ORF">C7438_1356</name>
</gene>